<feature type="region of interest" description="Disordered" evidence="1">
    <location>
        <begin position="78"/>
        <end position="129"/>
    </location>
</feature>
<evidence type="ECO:0000313" key="3">
    <source>
        <dbReference type="EMBL" id="MDP4575514.1"/>
    </source>
</evidence>
<keyword evidence="2" id="KW-1133">Transmembrane helix</keyword>
<keyword evidence="2" id="KW-0472">Membrane</keyword>
<feature type="compositionally biased region" description="Low complexity" evidence="1">
    <location>
        <begin position="88"/>
        <end position="109"/>
    </location>
</feature>
<gene>
    <name evidence="3" type="ORF">Q9K02_10235</name>
</gene>
<reference evidence="3 4" key="1">
    <citation type="submission" date="2023-08" db="EMBL/GenBank/DDBJ databases">
        <title>genomic of G39.</title>
        <authorList>
            <person name="Wang Y."/>
        </authorList>
    </citation>
    <scope>NUCLEOTIDE SEQUENCE [LARGE SCALE GENOMIC DNA]</scope>
    <source>
        <strain evidence="3 4">G39</strain>
    </source>
</reference>
<protein>
    <recommendedName>
        <fullName evidence="5">Lipopolysaccharide assembly protein A domain-containing protein</fullName>
    </recommendedName>
</protein>
<sequence length="129" mass="14152">MQIVRTIVWVLLLFALLAFSFFNWKPVEVQIWSNIVLETKLPALVIVAFLLGLIPMWLIHRTAKWRMTRRVNALEAATTRMAAPKSDAPAATPATGHAPAPATSPAASPRSDLPPEPANPVDPEPKSPR</sequence>
<keyword evidence="4" id="KW-1185">Reference proteome</keyword>
<evidence type="ECO:0000313" key="4">
    <source>
        <dbReference type="Proteomes" id="UP001240639"/>
    </source>
</evidence>
<dbReference type="EMBL" id="JAVAIM010000001">
    <property type="protein sequence ID" value="MDP4575514.1"/>
    <property type="molecule type" value="Genomic_DNA"/>
</dbReference>
<feature type="compositionally biased region" description="Pro residues" evidence="1">
    <location>
        <begin position="112"/>
        <end position="122"/>
    </location>
</feature>
<evidence type="ECO:0000256" key="1">
    <source>
        <dbReference type="SAM" id="MobiDB-lite"/>
    </source>
</evidence>
<accession>A0ABT9HQT9</accession>
<evidence type="ECO:0000256" key="2">
    <source>
        <dbReference type="SAM" id="Phobius"/>
    </source>
</evidence>
<feature type="transmembrane region" description="Helical" evidence="2">
    <location>
        <begin position="44"/>
        <end position="60"/>
    </location>
</feature>
<feature type="transmembrane region" description="Helical" evidence="2">
    <location>
        <begin position="7"/>
        <end position="24"/>
    </location>
</feature>
<comment type="caution">
    <text evidence="3">The sequence shown here is derived from an EMBL/GenBank/DDBJ whole genome shotgun (WGS) entry which is preliminary data.</text>
</comment>
<dbReference type="Proteomes" id="UP001240639">
    <property type="component" value="Unassembled WGS sequence"/>
</dbReference>
<dbReference type="RefSeq" id="WP_305932802.1">
    <property type="nucleotide sequence ID" value="NZ_JAVAIM010000001.1"/>
</dbReference>
<organism evidence="3 4">
    <name type="scientific">Qipengyuania profundimaris</name>
    <dbReference type="NCBI Taxonomy" id="3067652"/>
    <lineage>
        <taxon>Bacteria</taxon>
        <taxon>Pseudomonadati</taxon>
        <taxon>Pseudomonadota</taxon>
        <taxon>Alphaproteobacteria</taxon>
        <taxon>Sphingomonadales</taxon>
        <taxon>Erythrobacteraceae</taxon>
        <taxon>Qipengyuania</taxon>
    </lineage>
</organism>
<keyword evidence="2" id="KW-0812">Transmembrane</keyword>
<name>A0ABT9HQT9_9SPHN</name>
<proteinExistence type="predicted"/>
<evidence type="ECO:0008006" key="5">
    <source>
        <dbReference type="Google" id="ProtNLM"/>
    </source>
</evidence>